<name>A0ABR6WVX1_9FIRM</name>
<evidence type="ECO:0000259" key="1">
    <source>
        <dbReference type="PROSITE" id="PS51186"/>
    </source>
</evidence>
<dbReference type="PANTHER" id="PTHR31435">
    <property type="entry name" value="PROTEIN NATD1"/>
    <property type="match status" value="1"/>
</dbReference>
<comment type="caution">
    <text evidence="3">The sequence shown here is derived from an EMBL/GenBank/DDBJ whole genome shotgun (WGS) entry which is preliminary data.</text>
</comment>
<feature type="domain" description="N-acetyltransferase" evidence="2">
    <location>
        <begin position="12"/>
        <end position="100"/>
    </location>
</feature>
<dbReference type="PROSITE" id="PS51186">
    <property type="entry name" value="GNAT"/>
    <property type="match status" value="1"/>
</dbReference>
<dbReference type="Pfam" id="PF14542">
    <property type="entry name" value="Acetyltransf_CG"/>
    <property type="match status" value="1"/>
</dbReference>
<dbReference type="EMBL" id="WJBC01000013">
    <property type="protein sequence ID" value="MBC3804767.1"/>
    <property type="molecule type" value="Genomic_DNA"/>
</dbReference>
<dbReference type="InterPro" id="IPR000182">
    <property type="entry name" value="GNAT_dom"/>
</dbReference>
<accession>A0ABR6WVX1</accession>
<gene>
    <name evidence="3" type="ORF">GH808_10030</name>
</gene>
<dbReference type="InterPro" id="IPR031165">
    <property type="entry name" value="GNAT_YJDJ"/>
</dbReference>
<sequence>MIGFKKENMMERIHCGTNKFYIGADEDDPIAVIIFHPEGDKEIIIEHVYVSRELREQGIGKLLVDKMADYARSEHKTIRSFCSYAEEVLAENTEYEDVYKRT</sequence>
<dbReference type="PANTHER" id="PTHR31435:SF10">
    <property type="entry name" value="BSR4717 PROTEIN"/>
    <property type="match status" value="1"/>
</dbReference>
<keyword evidence="4" id="KW-1185">Reference proteome</keyword>
<dbReference type="InterPro" id="IPR016181">
    <property type="entry name" value="Acyl_CoA_acyltransferase"/>
</dbReference>
<dbReference type="CDD" id="cd04301">
    <property type="entry name" value="NAT_SF"/>
    <property type="match status" value="1"/>
</dbReference>
<feature type="domain" description="N-acetyltransferase" evidence="1">
    <location>
        <begin position="1"/>
        <end position="102"/>
    </location>
</feature>
<reference evidence="3 4" key="1">
    <citation type="journal article" date="2020" name="mSystems">
        <title>Defining Genomic and Predicted Metabolic Features of the Acetobacterium Genus.</title>
        <authorList>
            <person name="Ross D.E."/>
            <person name="Marshall C.W."/>
            <person name="Gulliver D."/>
            <person name="May H.D."/>
            <person name="Norman R.S."/>
        </authorList>
    </citation>
    <scope>NUCLEOTIDE SEQUENCE [LARGE SCALE GENOMIC DNA]</scope>
    <source>
        <strain evidence="3 4">DSM 8238</strain>
    </source>
</reference>
<proteinExistence type="predicted"/>
<dbReference type="Proteomes" id="UP000603234">
    <property type="component" value="Unassembled WGS sequence"/>
</dbReference>
<dbReference type="Gene3D" id="3.40.630.30">
    <property type="match status" value="1"/>
</dbReference>
<dbReference type="SUPFAM" id="SSF55729">
    <property type="entry name" value="Acyl-CoA N-acyltransferases (Nat)"/>
    <property type="match status" value="1"/>
</dbReference>
<organism evidence="3 4">
    <name type="scientific">Acetobacterium fimetarium</name>
    <dbReference type="NCBI Taxonomy" id="52691"/>
    <lineage>
        <taxon>Bacteria</taxon>
        <taxon>Bacillati</taxon>
        <taxon>Bacillota</taxon>
        <taxon>Clostridia</taxon>
        <taxon>Eubacteriales</taxon>
        <taxon>Eubacteriaceae</taxon>
        <taxon>Acetobacterium</taxon>
    </lineage>
</organism>
<evidence type="ECO:0000313" key="3">
    <source>
        <dbReference type="EMBL" id="MBC3804767.1"/>
    </source>
</evidence>
<protein>
    <submittedName>
        <fullName evidence="3">GNAT family N-acetyltransferase</fullName>
    </submittedName>
</protein>
<evidence type="ECO:0000259" key="2">
    <source>
        <dbReference type="PROSITE" id="PS51729"/>
    </source>
</evidence>
<dbReference type="PROSITE" id="PS51729">
    <property type="entry name" value="GNAT_YJDJ"/>
    <property type="match status" value="1"/>
</dbReference>
<dbReference type="InterPro" id="IPR045057">
    <property type="entry name" value="Gcn5-rel_NAT"/>
</dbReference>
<evidence type="ECO:0000313" key="4">
    <source>
        <dbReference type="Proteomes" id="UP000603234"/>
    </source>
</evidence>